<comment type="caution">
    <text evidence="9">The sequence shown here is derived from an EMBL/GenBank/DDBJ whole genome shotgun (WGS) entry which is preliminary data.</text>
</comment>
<reference evidence="9" key="1">
    <citation type="journal article" date="2023" name="Insect Mol. Biol.">
        <title>Genome sequencing provides insights into the evolution of gene families encoding plant cell wall-degrading enzymes in longhorned beetles.</title>
        <authorList>
            <person name="Shin N.R."/>
            <person name="Okamura Y."/>
            <person name="Kirsch R."/>
            <person name="Pauchet Y."/>
        </authorList>
    </citation>
    <scope>NUCLEOTIDE SEQUENCE</scope>
    <source>
        <strain evidence="9">RBIC_L_NR</strain>
    </source>
</reference>
<keyword evidence="5" id="KW-0539">Nucleus</keyword>
<feature type="domain" description="C2H2-type" evidence="8">
    <location>
        <begin position="40"/>
        <end position="68"/>
    </location>
</feature>
<accession>A0AAV8WR78</accession>
<dbReference type="EMBL" id="JANEYF010005300">
    <property type="protein sequence ID" value="KAJ8928655.1"/>
    <property type="molecule type" value="Genomic_DNA"/>
</dbReference>
<sequence>MSRWKIHGVNLNIYCDICDKYFETASKLRQHIKYHGEKKFECDTCGEKFLYNYLAEKHKRRVHLNELPIKCDLCDKRFANNYHLQQHEKVVHLGVRHPCYTCNKVFTTVKYLKEHVKKDS</sequence>
<evidence type="ECO:0000256" key="3">
    <source>
        <dbReference type="ARBA" id="ARBA00022771"/>
    </source>
</evidence>
<evidence type="ECO:0000256" key="4">
    <source>
        <dbReference type="ARBA" id="ARBA00022833"/>
    </source>
</evidence>
<evidence type="ECO:0000256" key="6">
    <source>
        <dbReference type="ARBA" id="ARBA00037948"/>
    </source>
</evidence>
<dbReference type="SMART" id="SM00355">
    <property type="entry name" value="ZnF_C2H2"/>
    <property type="match status" value="4"/>
</dbReference>
<dbReference type="InterPro" id="IPR022755">
    <property type="entry name" value="Znf_C2H2_jaz"/>
</dbReference>
<name>A0AAV8WR78_9CUCU</name>
<dbReference type="GO" id="GO:0008270">
    <property type="term" value="F:zinc ion binding"/>
    <property type="evidence" value="ECO:0007669"/>
    <property type="project" value="UniProtKB-KW"/>
</dbReference>
<evidence type="ECO:0000313" key="9">
    <source>
        <dbReference type="EMBL" id="KAJ8928655.1"/>
    </source>
</evidence>
<evidence type="ECO:0000313" key="10">
    <source>
        <dbReference type="Proteomes" id="UP001162156"/>
    </source>
</evidence>
<dbReference type="InterPro" id="IPR036236">
    <property type="entry name" value="Znf_C2H2_sf"/>
</dbReference>
<dbReference type="PROSITE" id="PS00028">
    <property type="entry name" value="ZINC_FINGER_C2H2_1"/>
    <property type="match status" value="3"/>
</dbReference>
<keyword evidence="4" id="KW-0862">Zinc</keyword>
<dbReference type="PANTHER" id="PTHR24388">
    <property type="entry name" value="ZINC FINGER PROTEIN"/>
    <property type="match status" value="1"/>
</dbReference>
<dbReference type="AlphaFoldDB" id="A0AAV8WR78"/>
<keyword evidence="10" id="KW-1185">Reference proteome</keyword>
<dbReference type="SUPFAM" id="SSF57667">
    <property type="entry name" value="beta-beta-alpha zinc fingers"/>
    <property type="match status" value="2"/>
</dbReference>
<evidence type="ECO:0000256" key="2">
    <source>
        <dbReference type="ARBA" id="ARBA00022737"/>
    </source>
</evidence>
<evidence type="ECO:0000259" key="8">
    <source>
        <dbReference type="PROSITE" id="PS50157"/>
    </source>
</evidence>
<feature type="domain" description="C2H2-type" evidence="8">
    <location>
        <begin position="97"/>
        <end position="120"/>
    </location>
</feature>
<protein>
    <recommendedName>
        <fullName evidence="8">C2H2-type domain-containing protein</fullName>
    </recommendedName>
</protein>
<organism evidence="9 10">
    <name type="scientific">Rhamnusium bicolor</name>
    <dbReference type="NCBI Taxonomy" id="1586634"/>
    <lineage>
        <taxon>Eukaryota</taxon>
        <taxon>Metazoa</taxon>
        <taxon>Ecdysozoa</taxon>
        <taxon>Arthropoda</taxon>
        <taxon>Hexapoda</taxon>
        <taxon>Insecta</taxon>
        <taxon>Pterygota</taxon>
        <taxon>Neoptera</taxon>
        <taxon>Endopterygota</taxon>
        <taxon>Coleoptera</taxon>
        <taxon>Polyphaga</taxon>
        <taxon>Cucujiformia</taxon>
        <taxon>Chrysomeloidea</taxon>
        <taxon>Cerambycidae</taxon>
        <taxon>Lepturinae</taxon>
        <taxon>Rhagiini</taxon>
        <taxon>Rhamnusium</taxon>
    </lineage>
</organism>
<evidence type="ECO:0000256" key="7">
    <source>
        <dbReference type="PROSITE-ProRule" id="PRU00042"/>
    </source>
</evidence>
<dbReference type="PROSITE" id="PS50157">
    <property type="entry name" value="ZINC_FINGER_C2H2_2"/>
    <property type="match status" value="4"/>
</dbReference>
<dbReference type="Pfam" id="PF00096">
    <property type="entry name" value="zf-C2H2"/>
    <property type="match status" value="2"/>
</dbReference>
<dbReference type="PANTHER" id="PTHR24388:SF104">
    <property type="entry name" value="AT-RICH BINDING PROTEIN-RELATED"/>
    <property type="match status" value="1"/>
</dbReference>
<keyword evidence="2" id="KW-0677">Repeat</keyword>
<gene>
    <name evidence="9" type="ORF">NQ314_018749</name>
</gene>
<dbReference type="GO" id="GO:0000981">
    <property type="term" value="F:DNA-binding transcription factor activity, RNA polymerase II-specific"/>
    <property type="evidence" value="ECO:0007669"/>
    <property type="project" value="TreeGrafter"/>
</dbReference>
<dbReference type="Proteomes" id="UP001162156">
    <property type="component" value="Unassembled WGS sequence"/>
</dbReference>
<proteinExistence type="inferred from homology"/>
<keyword evidence="1" id="KW-0479">Metal-binding</keyword>
<dbReference type="InterPro" id="IPR013087">
    <property type="entry name" value="Znf_C2H2_type"/>
</dbReference>
<evidence type="ECO:0000256" key="5">
    <source>
        <dbReference type="ARBA" id="ARBA00023242"/>
    </source>
</evidence>
<dbReference type="Pfam" id="PF12171">
    <property type="entry name" value="zf-C2H2_jaz"/>
    <property type="match status" value="1"/>
</dbReference>
<dbReference type="Gene3D" id="3.30.160.60">
    <property type="entry name" value="Classic Zinc Finger"/>
    <property type="match status" value="3"/>
</dbReference>
<dbReference type="InterPro" id="IPR050527">
    <property type="entry name" value="Snail/Krueppel_Znf"/>
</dbReference>
<keyword evidence="3 7" id="KW-0863">Zinc-finger</keyword>
<comment type="similarity">
    <text evidence="6">Belongs to the snail C2H2-type zinc-finger protein family.</text>
</comment>
<evidence type="ECO:0000256" key="1">
    <source>
        <dbReference type="ARBA" id="ARBA00022723"/>
    </source>
</evidence>
<feature type="domain" description="C2H2-type" evidence="8">
    <location>
        <begin position="69"/>
        <end position="97"/>
    </location>
</feature>
<dbReference type="GO" id="GO:0000978">
    <property type="term" value="F:RNA polymerase II cis-regulatory region sequence-specific DNA binding"/>
    <property type="evidence" value="ECO:0007669"/>
    <property type="project" value="TreeGrafter"/>
</dbReference>
<feature type="domain" description="C2H2-type" evidence="8">
    <location>
        <begin position="13"/>
        <end position="40"/>
    </location>
</feature>